<organism evidence="2 3">
    <name type="scientific">Candidatus Taylorbacteria bacterium RIFCSPLOWO2_12_FULL_47_20</name>
    <dbReference type="NCBI Taxonomy" id="1802335"/>
    <lineage>
        <taxon>Bacteria</taxon>
        <taxon>Candidatus Tayloriibacteriota</taxon>
    </lineage>
</organism>
<name>A0A1G2PAI6_9BACT</name>
<dbReference type="Gene3D" id="3.30.70.2650">
    <property type="match status" value="1"/>
</dbReference>
<feature type="domain" description="Transcriptional repressor PaaX-like central Cas2-like" evidence="1">
    <location>
        <begin position="108"/>
        <end position="183"/>
    </location>
</feature>
<evidence type="ECO:0000313" key="2">
    <source>
        <dbReference type="EMBL" id="OHA45293.1"/>
    </source>
</evidence>
<dbReference type="AlphaFoldDB" id="A0A1G2PAI6"/>
<reference evidence="2 3" key="1">
    <citation type="journal article" date="2016" name="Nat. Commun.">
        <title>Thousands of microbial genomes shed light on interconnected biogeochemical processes in an aquifer system.</title>
        <authorList>
            <person name="Anantharaman K."/>
            <person name="Brown C.T."/>
            <person name="Hug L.A."/>
            <person name="Sharon I."/>
            <person name="Castelle C.J."/>
            <person name="Probst A.J."/>
            <person name="Thomas B.C."/>
            <person name="Singh A."/>
            <person name="Wilkins M.J."/>
            <person name="Karaoz U."/>
            <person name="Brodie E.L."/>
            <person name="Williams K.H."/>
            <person name="Hubbard S.S."/>
            <person name="Banfield J.F."/>
        </authorList>
    </citation>
    <scope>NUCLEOTIDE SEQUENCE [LARGE SCALE GENOMIC DNA]</scope>
</reference>
<comment type="caution">
    <text evidence="2">The sequence shown here is derived from an EMBL/GenBank/DDBJ whole genome shotgun (WGS) entry which is preliminary data.</text>
</comment>
<dbReference type="Proteomes" id="UP000176881">
    <property type="component" value="Unassembled WGS sequence"/>
</dbReference>
<accession>A0A1G2PAI6</accession>
<dbReference type="EMBL" id="MHSN01000009">
    <property type="protein sequence ID" value="OHA45293.1"/>
    <property type="molecule type" value="Genomic_DNA"/>
</dbReference>
<gene>
    <name evidence="2" type="ORF">A3G59_01865</name>
</gene>
<proteinExistence type="predicted"/>
<evidence type="ECO:0000313" key="3">
    <source>
        <dbReference type="Proteomes" id="UP000176881"/>
    </source>
</evidence>
<dbReference type="InterPro" id="IPR048846">
    <property type="entry name" value="PaaX-like_central"/>
</dbReference>
<dbReference type="SUPFAM" id="SSF143430">
    <property type="entry name" value="TTP0101/SSO1404-like"/>
    <property type="match status" value="1"/>
</dbReference>
<sequence>MSLIPKIHKKFRVGKIEQKILLILSAGIAIGLTRSFNRQVKICKELSKEWRDINRQTLERSINRLYQTNILGIKRNADGTTTLMLNEYGKKLALSFDPNNINVKKPELWDKKWRIVIFDIPHRLRYARDALRHMLKRLGCVQIQKSVYIHPFDCEKEVKFISSWHNVGTFVRFIVAEYVENEKELRQHFRL</sequence>
<dbReference type="Pfam" id="PF20803">
    <property type="entry name" value="PaaX_M"/>
    <property type="match status" value="1"/>
</dbReference>
<protein>
    <recommendedName>
        <fullName evidence="1">Transcriptional repressor PaaX-like central Cas2-like domain-containing protein</fullName>
    </recommendedName>
</protein>
<evidence type="ECO:0000259" key="1">
    <source>
        <dbReference type="Pfam" id="PF20803"/>
    </source>
</evidence>